<evidence type="ECO:0000313" key="3">
    <source>
        <dbReference type="Proteomes" id="UP000717328"/>
    </source>
</evidence>
<dbReference type="EMBL" id="JABCKI010006212">
    <property type="protein sequence ID" value="KAG5634991.1"/>
    <property type="molecule type" value="Genomic_DNA"/>
</dbReference>
<keyword evidence="3" id="KW-1185">Reference proteome</keyword>
<dbReference type="GO" id="GO:0003824">
    <property type="term" value="F:catalytic activity"/>
    <property type="evidence" value="ECO:0007669"/>
    <property type="project" value="InterPro"/>
</dbReference>
<sequence length="149" mass="16612">MAGDFNLHHPLWDSHVPANHIRGNTKHLADWFLNNIHIDNDPDTPTRRGQPGQRDTIIDLIGFSGIYNGTFDPIAVRPDLNTGSDHYPITTTIHLLQNDADSALPDPPNLGHTLKPNKKEDWITAFQTVWEGLTITGNPIPSIHNPLQP</sequence>
<organism evidence="2 3">
    <name type="scientific">Sphagnurus paluster</name>
    <dbReference type="NCBI Taxonomy" id="117069"/>
    <lineage>
        <taxon>Eukaryota</taxon>
        <taxon>Fungi</taxon>
        <taxon>Dikarya</taxon>
        <taxon>Basidiomycota</taxon>
        <taxon>Agaricomycotina</taxon>
        <taxon>Agaricomycetes</taxon>
        <taxon>Agaricomycetidae</taxon>
        <taxon>Agaricales</taxon>
        <taxon>Tricholomatineae</taxon>
        <taxon>Lyophyllaceae</taxon>
        <taxon>Sphagnurus</taxon>
    </lineage>
</organism>
<dbReference type="OrthoDB" id="3017416at2759"/>
<proteinExistence type="predicted"/>
<reference evidence="2" key="1">
    <citation type="submission" date="2021-02" db="EMBL/GenBank/DDBJ databases">
        <authorList>
            <person name="Nieuwenhuis M."/>
            <person name="Van De Peppel L.J.J."/>
        </authorList>
    </citation>
    <scope>NUCLEOTIDE SEQUENCE</scope>
    <source>
        <strain evidence="2">D49</strain>
    </source>
</reference>
<dbReference type="Pfam" id="PF14529">
    <property type="entry name" value="Exo_endo_phos_2"/>
    <property type="match status" value="1"/>
</dbReference>
<evidence type="ECO:0000313" key="2">
    <source>
        <dbReference type="EMBL" id="KAG5634991.1"/>
    </source>
</evidence>
<comment type="caution">
    <text evidence="2">The sequence shown here is derived from an EMBL/GenBank/DDBJ whole genome shotgun (WGS) entry which is preliminary data.</text>
</comment>
<gene>
    <name evidence="2" type="ORF">H0H81_012788</name>
</gene>
<dbReference type="Proteomes" id="UP000717328">
    <property type="component" value="Unassembled WGS sequence"/>
</dbReference>
<evidence type="ECO:0000259" key="1">
    <source>
        <dbReference type="Pfam" id="PF14529"/>
    </source>
</evidence>
<protein>
    <recommendedName>
        <fullName evidence="1">Endonuclease/exonuclease/phosphatase domain-containing protein</fullName>
    </recommendedName>
</protein>
<accession>A0A9P7K210</accession>
<dbReference type="InterPro" id="IPR005135">
    <property type="entry name" value="Endo/exonuclease/phosphatase"/>
</dbReference>
<dbReference type="Gene3D" id="3.60.10.10">
    <property type="entry name" value="Endonuclease/exonuclease/phosphatase"/>
    <property type="match status" value="1"/>
</dbReference>
<dbReference type="InterPro" id="IPR036691">
    <property type="entry name" value="Endo/exonu/phosph_ase_sf"/>
</dbReference>
<dbReference type="SUPFAM" id="SSF56219">
    <property type="entry name" value="DNase I-like"/>
    <property type="match status" value="1"/>
</dbReference>
<reference evidence="2" key="2">
    <citation type="submission" date="2021-10" db="EMBL/GenBank/DDBJ databases">
        <title>Phylogenomics reveals ancestral predisposition of the termite-cultivated fungus Termitomyces towards a domesticated lifestyle.</title>
        <authorList>
            <person name="Auxier B."/>
            <person name="Grum-Grzhimaylo A."/>
            <person name="Cardenas M.E."/>
            <person name="Lodge J.D."/>
            <person name="Laessoe T."/>
            <person name="Pedersen O."/>
            <person name="Smith M.E."/>
            <person name="Kuyper T.W."/>
            <person name="Franco-Molano E.A."/>
            <person name="Baroni T.J."/>
            <person name="Aanen D.K."/>
        </authorList>
    </citation>
    <scope>NUCLEOTIDE SEQUENCE</scope>
    <source>
        <strain evidence="2">D49</strain>
    </source>
</reference>
<feature type="domain" description="Endonuclease/exonuclease/phosphatase" evidence="1">
    <location>
        <begin position="2"/>
        <end position="89"/>
    </location>
</feature>
<name>A0A9P7K210_9AGAR</name>
<dbReference type="AlphaFoldDB" id="A0A9P7K210"/>